<dbReference type="InterPro" id="IPR013785">
    <property type="entry name" value="Aldolase_TIM"/>
</dbReference>
<protein>
    <recommendedName>
        <fullName evidence="11">tRNA-dihydrouridine synthase</fullName>
        <ecNumber evidence="11">1.3.1.-</ecNumber>
    </recommendedName>
</protein>
<keyword evidence="8 11" id="KW-0560">Oxidoreductase</keyword>
<sequence length="351" mass="38335">MPMRLSCQLNQEHLTMLYFIDMILQMKIDSILIDNNTVLAPLAGITNLPFRLIAKRAGCGLVCSEMVSANGIVYGSKKTLGMLDSLSEERPVSFQIFGSDPLIMAEAAVIVESSGADIIDINFGCSVKKVVKTGAGVALMKEPGRTEAILMAIKKCVKIPVTIKIRTGWEKTGEQALKTAKIAEHCGIDAIAVHPRTASQGFRGLADWSVISRVKQNVSIPVIGNGDILTAYDAVSMQSQTGCDAVMIGRAAIGNPWIFEQIRALMSKEPIAPASLAQRFDGMKGYLKANAEYFGEKQACFMMRSRLGWFVKGLDSNAKFRESVKHITSEQEAIDIINSYYDFLNTKTVIP</sequence>
<feature type="binding site" evidence="13">
    <location>
        <position position="194"/>
    </location>
    <ligand>
        <name>FMN</name>
        <dbReference type="ChEBI" id="CHEBI:58210"/>
    </ligand>
</feature>
<keyword evidence="7" id="KW-0694">RNA-binding</keyword>
<keyword evidence="5 11" id="KW-0819">tRNA processing</keyword>
<dbReference type="PANTHER" id="PTHR45846">
    <property type="entry name" value="TRNA-DIHYDROURIDINE(47) SYNTHASE [NAD(P)(+)]-LIKE"/>
    <property type="match status" value="1"/>
</dbReference>
<dbReference type="SUPFAM" id="SSF51395">
    <property type="entry name" value="FMN-linked oxidoreductases"/>
    <property type="match status" value="1"/>
</dbReference>
<dbReference type="InterPro" id="IPR024036">
    <property type="entry name" value="tRNA-dHydroUridine_Synthase_C"/>
</dbReference>
<organism evidence="15">
    <name type="scientific">uncultured Desulfobacterium sp</name>
    <dbReference type="NCBI Taxonomy" id="201089"/>
    <lineage>
        <taxon>Bacteria</taxon>
        <taxon>Pseudomonadati</taxon>
        <taxon>Thermodesulfobacteriota</taxon>
        <taxon>Desulfobacteria</taxon>
        <taxon>Desulfobacterales</taxon>
        <taxon>Desulfobacteriaceae</taxon>
        <taxon>Desulfobacterium</taxon>
        <taxon>environmental samples</taxon>
    </lineage>
</organism>
<gene>
    <name evidence="15" type="ORF">N47_A09920</name>
</gene>
<name>E1Y8R9_9BACT</name>
<dbReference type="InterPro" id="IPR035587">
    <property type="entry name" value="DUS-like_FMN-bd"/>
</dbReference>
<dbReference type="Gene3D" id="1.10.1200.80">
    <property type="entry name" value="Putative flavin oxidoreducatase, domain 2"/>
    <property type="match status" value="1"/>
</dbReference>
<keyword evidence="6" id="KW-0521">NADP</keyword>
<evidence type="ECO:0000256" key="3">
    <source>
        <dbReference type="ARBA" id="ARBA00022630"/>
    </source>
</evidence>
<evidence type="ECO:0000256" key="5">
    <source>
        <dbReference type="ARBA" id="ARBA00022694"/>
    </source>
</evidence>
<evidence type="ECO:0000259" key="14">
    <source>
        <dbReference type="Pfam" id="PF01207"/>
    </source>
</evidence>
<evidence type="ECO:0000256" key="10">
    <source>
        <dbReference type="ARBA" id="ARBA00048802"/>
    </source>
</evidence>
<dbReference type="PIRSF" id="PIRSF006621">
    <property type="entry name" value="Dus"/>
    <property type="match status" value="1"/>
</dbReference>
<proteinExistence type="inferred from homology"/>
<dbReference type="Gene3D" id="3.20.20.70">
    <property type="entry name" value="Aldolase class I"/>
    <property type="match status" value="1"/>
</dbReference>
<feature type="binding site" evidence="13">
    <location>
        <begin position="249"/>
        <end position="250"/>
    </location>
    <ligand>
        <name>FMN</name>
        <dbReference type="ChEBI" id="CHEBI:58210"/>
    </ligand>
</feature>
<dbReference type="GO" id="GO:0050660">
    <property type="term" value="F:flavin adenine dinucleotide binding"/>
    <property type="evidence" value="ECO:0007669"/>
    <property type="project" value="InterPro"/>
</dbReference>
<comment type="catalytic activity">
    <reaction evidence="10">
        <text>a 5,6-dihydrouridine in tRNA + NAD(+) = a uridine in tRNA + NADH + H(+)</text>
        <dbReference type="Rhea" id="RHEA:54452"/>
        <dbReference type="Rhea" id="RHEA-COMP:13339"/>
        <dbReference type="Rhea" id="RHEA-COMP:13887"/>
        <dbReference type="ChEBI" id="CHEBI:15378"/>
        <dbReference type="ChEBI" id="CHEBI:57540"/>
        <dbReference type="ChEBI" id="CHEBI:57945"/>
        <dbReference type="ChEBI" id="CHEBI:65315"/>
        <dbReference type="ChEBI" id="CHEBI:74443"/>
    </reaction>
</comment>
<dbReference type="Pfam" id="PF01207">
    <property type="entry name" value="Dus"/>
    <property type="match status" value="1"/>
</dbReference>
<accession>E1Y8R9</accession>
<dbReference type="AlphaFoldDB" id="E1Y8R9"/>
<dbReference type="PANTHER" id="PTHR45846:SF1">
    <property type="entry name" value="TRNA-DIHYDROURIDINE(47) SYNTHASE [NAD(P)(+)]-LIKE"/>
    <property type="match status" value="1"/>
</dbReference>
<keyword evidence="4 11" id="KW-0288">FMN</keyword>
<evidence type="ECO:0000256" key="7">
    <source>
        <dbReference type="ARBA" id="ARBA00022884"/>
    </source>
</evidence>
<comment type="cofactor">
    <cofactor evidence="11 13">
        <name>FMN</name>
        <dbReference type="ChEBI" id="CHEBI:58210"/>
    </cofactor>
</comment>
<evidence type="ECO:0000256" key="13">
    <source>
        <dbReference type="PIRSR" id="PIRSR006621-2"/>
    </source>
</evidence>
<keyword evidence="3 11" id="KW-0285">Flavoprotein</keyword>
<evidence type="ECO:0000256" key="9">
    <source>
        <dbReference type="ARBA" id="ARBA00048205"/>
    </source>
</evidence>
<evidence type="ECO:0000256" key="11">
    <source>
        <dbReference type="PIRNR" id="PIRNR006621"/>
    </source>
</evidence>
<dbReference type="CDD" id="cd02801">
    <property type="entry name" value="DUS_like_FMN"/>
    <property type="match status" value="1"/>
</dbReference>
<dbReference type="InterPro" id="IPR004652">
    <property type="entry name" value="DusB-like"/>
</dbReference>
<evidence type="ECO:0000256" key="6">
    <source>
        <dbReference type="ARBA" id="ARBA00022857"/>
    </source>
</evidence>
<evidence type="ECO:0000256" key="1">
    <source>
        <dbReference type="ARBA" id="ARBA00002790"/>
    </source>
</evidence>
<feature type="binding site" evidence="13">
    <location>
        <position position="95"/>
    </location>
    <ligand>
        <name>FMN</name>
        <dbReference type="ChEBI" id="CHEBI:58210"/>
    </ligand>
</feature>
<dbReference type="NCBIfam" id="TIGR00737">
    <property type="entry name" value="nifR3_yhdG"/>
    <property type="match status" value="1"/>
</dbReference>
<evidence type="ECO:0000256" key="8">
    <source>
        <dbReference type="ARBA" id="ARBA00023002"/>
    </source>
</evidence>
<dbReference type="GO" id="GO:0000049">
    <property type="term" value="F:tRNA binding"/>
    <property type="evidence" value="ECO:0007669"/>
    <property type="project" value="UniProtKB-KW"/>
</dbReference>
<reference evidence="15" key="1">
    <citation type="journal article" date="2011" name="Environ. Microbiol.">
        <title>Genomic insights into the metabolic potential of the polycyclic aromatic hydrocarbon degrading sulfate-reducing Deltaproteobacterium N47.</title>
        <authorList>
            <person name="Bergmann F."/>
            <person name="Selesi D."/>
            <person name="Weinmaier T."/>
            <person name="Tischler P."/>
            <person name="Rattei T."/>
            <person name="Meckenstock R.U."/>
        </authorList>
    </citation>
    <scope>NUCLEOTIDE SEQUENCE</scope>
</reference>
<dbReference type="EC" id="1.3.1.-" evidence="11"/>
<keyword evidence="2" id="KW-0820">tRNA-binding</keyword>
<evidence type="ECO:0000256" key="12">
    <source>
        <dbReference type="PIRSR" id="PIRSR006621-1"/>
    </source>
</evidence>
<evidence type="ECO:0000256" key="4">
    <source>
        <dbReference type="ARBA" id="ARBA00022643"/>
    </source>
</evidence>
<comment type="catalytic activity">
    <reaction evidence="9">
        <text>a 5,6-dihydrouridine in tRNA + NADP(+) = a uridine in tRNA + NADPH + H(+)</text>
        <dbReference type="Rhea" id="RHEA:23624"/>
        <dbReference type="Rhea" id="RHEA-COMP:13339"/>
        <dbReference type="Rhea" id="RHEA-COMP:13887"/>
        <dbReference type="ChEBI" id="CHEBI:15378"/>
        <dbReference type="ChEBI" id="CHEBI:57783"/>
        <dbReference type="ChEBI" id="CHEBI:58349"/>
        <dbReference type="ChEBI" id="CHEBI:65315"/>
        <dbReference type="ChEBI" id="CHEBI:74443"/>
    </reaction>
</comment>
<comment type="function">
    <text evidence="1 11">Catalyzes the synthesis of 5,6-dihydrouridine (D), a modified base found in the D-loop of most tRNAs, via the reduction of the C5-C6 double bond in target uridines.</text>
</comment>
<dbReference type="InterPro" id="IPR001269">
    <property type="entry name" value="DUS_fam"/>
</dbReference>
<dbReference type="GO" id="GO:0017150">
    <property type="term" value="F:tRNA dihydrouridine synthase activity"/>
    <property type="evidence" value="ECO:0007669"/>
    <property type="project" value="InterPro"/>
</dbReference>
<comment type="similarity">
    <text evidence="11">Belongs to the dus family.</text>
</comment>
<evidence type="ECO:0000256" key="2">
    <source>
        <dbReference type="ARBA" id="ARBA00022555"/>
    </source>
</evidence>
<keyword evidence="13" id="KW-0547">Nucleotide-binding</keyword>
<dbReference type="EMBL" id="FR695864">
    <property type="protein sequence ID" value="CBX26963.1"/>
    <property type="molecule type" value="Genomic_DNA"/>
</dbReference>
<feature type="domain" description="DUS-like FMN-binding" evidence="14">
    <location>
        <begin position="39"/>
        <end position="335"/>
    </location>
</feature>
<feature type="binding site" evidence="13">
    <location>
        <position position="164"/>
    </location>
    <ligand>
        <name>FMN</name>
        <dbReference type="ChEBI" id="CHEBI:58210"/>
    </ligand>
</feature>
<feature type="active site" description="Proton donor" evidence="12">
    <location>
        <position position="125"/>
    </location>
</feature>
<evidence type="ECO:0000313" key="15">
    <source>
        <dbReference type="EMBL" id="CBX26963.1"/>
    </source>
</evidence>